<keyword evidence="8" id="KW-0472">Membrane</keyword>
<keyword evidence="7" id="KW-1278">Translocase</keyword>
<gene>
    <name evidence="10" type="ORF">E7215_08355</name>
</gene>
<feature type="domain" description="ABC transporter" evidence="9">
    <location>
        <begin position="34"/>
        <end position="273"/>
    </location>
</feature>
<reference evidence="10" key="1">
    <citation type="submission" date="2019-04" db="EMBL/GenBank/DDBJ databases">
        <title>Evolution of Biomass-Degrading Anaerobic Consortia Revealed by Metagenomics.</title>
        <authorList>
            <person name="Peng X."/>
        </authorList>
    </citation>
    <scope>NUCLEOTIDE SEQUENCE</scope>
    <source>
        <strain evidence="10">SIG254</strain>
    </source>
</reference>
<dbReference type="AlphaFoldDB" id="A0A927W447"/>
<dbReference type="EMBL" id="SVCM01000092">
    <property type="protein sequence ID" value="MBE6060167.1"/>
    <property type="molecule type" value="Genomic_DNA"/>
</dbReference>
<dbReference type="Pfam" id="PF00005">
    <property type="entry name" value="ABC_tran"/>
    <property type="match status" value="1"/>
</dbReference>
<dbReference type="GO" id="GO:0005524">
    <property type="term" value="F:ATP binding"/>
    <property type="evidence" value="ECO:0007669"/>
    <property type="project" value="UniProtKB-KW"/>
</dbReference>
<evidence type="ECO:0000259" key="9">
    <source>
        <dbReference type="PROSITE" id="PS50893"/>
    </source>
</evidence>
<dbReference type="GO" id="GO:0042626">
    <property type="term" value="F:ATPase-coupled transmembrane transporter activity"/>
    <property type="evidence" value="ECO:0007669"/>
    <property type="project" value="TreeGrafter"/>
</dbReference>
<organism evidence="10 11">
    <name type="scientific">Clostridium sulfidigenes</name>
    <dbReference type="NCBI Taxonomy" id="318464"/>
    <lineage>
        <taxon>Bacteria</taxon>
        <taxon>Bacillati</taxon>
        <taxon>Bacillota</taxon>
        <taxon>Clostridia</taxon>
        <taxon>Eubacteriales</taxon>
        <taxon>Clostridiaceae</taxon>
        <taxon>Clostridium</taxon>
    </lineage>
</organism>
<sequence length="309" mass="34443">METNINSRDNQIEKLNEINKIDNLNSSSEKVPEVISENLRYTYPPDSEGNIKLAIDGVNITINKGEFVVVLGHNGSGKSTFAKHINALLIPTEGKISVSGYDTSKEENIWNVRSKAGMVFQNPDNQIVATIVEEDVAFGPENLGVEPKEIRRRVDESLKRVNMYDYKKHGPHLLSGGQKQRVAIAGILAMMPECIVLDEPTAMLDPSGRKEVINTIMDLNKNNGITIVYITHFMEEAVAADKIYVMDSGKVIVEGKPREVFQNVEVMKNLGLDVPQMTELAYELNKSGVNIKSDILTIDEMVRELCQLK</sequence>
<dbReference type="NCBIfam" id="NF010167">
    <property type="entry name" value="PRK13648.1"/>
    <property type="match status" value="1"/>
</dbReference>
<dbReference type="PANTHER" id="PTHR43553">
    <property type="entry name" value="HEAVY METAL TRANSPORTER"/>
    <property type="match status" value="1"/>
</dbReference>
<evidence type="ECO:0000256" key="5">
    <source>
        <dbReference type="ARBA" id="ARBA00022741"/>
    </source>
</evidence>
<dbReference type="SUPFAM" id="SSF52540">
    <property type="entry name" value="P-loop containing nucleoside triphosphate hydrolases"/>
    <property type="match status" value="1"/>
</dbReference>
<keyword evidence="5" id="KW-0547">Nucleotide-binding</keyword>
<keyword evidence="3" id="KW-0813">Transport</keyword>
<dbReference type="InterPro" id="IPR050095">
    <property type="entry name" value="ECF_ABC_transporter_ATP-bd"/>
</dbReference>
<evidence type="ECO:0000256" key="4">
    <source>
        <dbReference type="ARBA" id="ARBA00022475"/>
    </source>
</evidence>
<dbReference type="Proteomes" id="UP000768462">
    <property type="component" value="Unassembled WGS sequence"/>
</dbReference>
<dbReference type="InterPro" id="IPR030947">
    <property type="entry name" value="EcfA_1"/>
</dbReference>
<dbReference type="InterPro" id="IPR003439">
    <property type="entry name" value="ABC_transporter-like_ATP-bd"/>
</dbReference>
<proteinExistence type="inferred from homology"/>
<name>A0A927W447_9CLOT</name>
<keyword evidence="6" id="KW-0067">ATP-binding</keyword>
<dbReference type="PROSITE" id="PS50893">
    <property type="entry name" value="ABC_TRANSPORTER_2"/>
    <property type="match status" value="1"/>
</dbReference>
<comment type="similarity">
    <text evidence="2">Belongs to the ABC transporter superfamily.</text>
</comment>
<dbReference type="InterPro" id="IPR017871">
    <property type="entry name" value="ABC_transporter-like_CS"/>
</dbReference>
<dbReference type="Gene3D" id="3.40.50.300">
    <property type="entry name" value="P-loop containing nucleotide triphosphate hydrolases"/>
    <property type="match status" value="1"/>
</dbReference>
<comment type="caution">
    <text evidence="10">The sequence shown here is derived from an EMBL/GenBank/DDBJ whole genome shotgun (WGS) entry which is preliminary data.</text>
</comment>
<accession>A0A927W447</accession>
<evidence type="ECO:0000256" key="8">
    <source>
        <dbReference type="ARBA" id="ARBA00023136"/>
    </source>
</evidence>
<dbReference type="NCBIfam" id="TIGR04520">
    <property type="entry name" value="ECF_ATPase_1"/>
    <property type="match status" value="1"/>
</dbReference>
<evidence type="ECO:0000256" key="1">
    <source>
        <dbReference type="ARBA" id="ARBA00004202"/>
    </source>
</evidence>
<evidence type="ECO:0000256" key="2">
    <source>
        <dbReference type="ARBA" id="ARBA00005417"/>
    </source>
</evidence>
<dbReference type="PROSITE" id="PS00211">
    <property type="entry name" value="ABC_TRANSPORTER_1"/>
    <property type="match status" value="1"/>
</dbReference>
<comment type="subcellular location">
    <subcellularLocation>
        <location evidence="1">Cell membrane</location>
        <topology evidence="1">Peripheral membrane protein</topology>
    </subcellularLocation>
</comment>
<dbReference type="FunFam" id="3.40.50.300:FF:000224">
    <property type="entry name" value="Energy-coupling factor transporter ATP-binding protein EcfA"/>
    <property type="match status" value="1"/>
</dbReference>
<dbReference type="InterPro" id="IPR015856">
    <property type="entry name" value="ABC_transpr_CbiO/EcfA_su"/>
</dbReference>
<protein>
    <submittedName>
        <fullName evidence="10">Energy-coupling factor transporter ATPase</fullName>
    </submittedName>
</protein>
<dbReference type="PANTHER" id="PTHR43553:SF24">
    <property type="entry name" value="ENERGY-COUPLING FACTOR TRANSPORTER ATP-BINDING PROTEIN ECFA1"/>
    <property type="match status" value="1"/>
</dbReference>
<dbReference type="InterPro" id="IPR027417">
    <property type="entry name" value="P-loop_NTPase"/>
</dbReference>
<evidence type="ECO:0000313" key="11">
    <source>
        <dbReference type="Proteomes" id="UP000768462"/>
    </source>
</evidence>
<dbReference type="SMART" id="SM00382">
    <property type="entry name" value="AAA"/>
    <property type="match status" value="1"/>
</dbReference>
<dbReference type="CDD" id="cd03225">
    <property type="entry name" value="ABC_cobalt_CbiO_domain1"/>
    <property type="match status" value="1"/>
</dbReference>
<evidence type="ECO:0000256" key="3">
    <source>
        <dbReference type="ARBA" id="ARBA00022448"/>
    </source>
</evidence>
<evidence type="ECO:0000313" key="10">
    <source>
        <dbReference type="EMBL" id="MBE6060167.1"/>
    </source>
</evidence>
<keyword evidence="4" id="KW-1003">Cell membrane</keyword>
<dbReference type="GO" id="GO:0016887">
    <property type="term" value="F:ATP hydrolysis activity"/>
    <property type="evidence" value="ECO:0007669"/>
    <property type="project" value="InterPro"/>
</dbReference>
<evidence type="ECO:0000256" key="7">
    <source>
        <dbReference type="ARBA" id="ARBA00022967"/>
    </source>
</evidence>
<evidence type="ECO:0000256" key="6">
    <source>
        <dbReference type="ARBA" id="ARBA00022840"/>
    </source>
</evidence>
<dbReference type="InterPro" id="IPR003593">
    <property type="entry name" value="AAA+_ATPase"/>
</dbReference>
<dbReference type="GO" id="GO:0043190">
    <property type="term" value="C:ATP-binding cassette (ABC) transporter complex"/>
    <property type="evidence" value="ECO:0007669"/>
    <property type="project" value="TreeGrafter"/>
</dbReference>